<dbReference type="Proteomes" id="UP000784128">
    <property type="component" value="Unassembled WGS sequence"/>
</dbReference>
<evidence type="ECO:0000259" key="1">
    <source>
        <dbReference type="Pfam" id="PF07589"/>
    </source>
</evidence>
<evidence type="ECO:0000313" key="3">
    <source>
        <dbReference type="Proteomes" id="UP000784128"/>
    </source>
</evidence>
<feature type="domain" description="Ice-binding protein C-terminal" evidence="1">
    <location>
        <begin position="226"/>
        <end position="250"/>
    </location>
</feature>
<keyword evidence="3" id="KW-1185">Reference proteome</keyword>
<dbReference type="NCBIfam" id="TIGR02595">
    <property type="entry name" value="PEP_CTERM"/>
    <property type="match status" value="1"/>
</dbReference>
<gene>
    <name evidence="2" type="ORF">KJB30_05050</name>
</gene>
<sequence length="256" mass="27671">MRSACEILFSRTLAVLMLTVLLVVGSTTGVRASLITNTNGDFLTGDLTGWNATGNVDVVSYSTLPQSYVSNWDLSSWNSVMKGNFALVQFDPTNTGSNHLTTVITTGASVPTVTSFNYAVAWEVVNPLNQPVYEGYFRIEIDGKNDTGKSRMISYRDYGWVTPQNGPAKGVLTGSAELLYGNFEKEYFTEYSMTFNFFNPNLVMSAIVGLDDVALLTEPAPVGPAPVPEPASAMMLAVAGLAGMAGWLKKRKKSCK</sequence>
<organism evidence="2 3">
    <name type="scientific">Pelotalea chapellei</name>
    <dbReference type="NCBI Taxonomy" id="44671"/>
    <lineage>
        <taxon>Bacteria</taxon>
        <taxon>Pseudomonadati</taxon>
        <taxon>Thermodesulfobacteriota</taxon>
        <taxon>Desulfuromonadia</taxon>
        <taxon>Geobacterales</taxon>
        <taxon>Geobacteraceae</taxon>
        <taxon>Pelotalea</taxon>
    </lineage>
</organism>
<protein>
    <submittedName>
        <fullName evidence="2">PEP-CTERM sorting domain-containing protein</fullName>
    </submittedName>
</protein>
<name>A0ABS5U637_9BACT</name>
<dbReference type="EMBL" id="JAHDYS010000004">
    <property type="protein sequence ID" value="MBT1071137.1"/>
    <property type="molecule type" value="Genomic_DNA"/>
</dbReference>
<dbReference type="Pfam" id="PF07589">
    <property type="entry name" value="PEP-CTERM"/>
    <property type="match status" value="1"/>
</dbReference>
<evidence type="ECO:0000313" key="2">
    <source>
        <dbReference type="EMBL" id="MBT1071137.1"/>
    </source>
</evidence>
<comment type="caution">
    <text evidence="2">The sequence shown here is derived from an EMBL/GenBank/DDBJ whole genome shotgun (WGS) entry which is preliminary data.</text>
</comment>
<dbReference type="InterPro" id="IPR013424">
    <property type="entry name" value="Ice-binding_C"/>
</dbReference>
<reference evidence="2 3" key="1">
    <citation type="submission" date="2021-05" db="EMBL/GenBank/DDBJ databases">
        <title>The draft genome of Geobacter chapellei DSM 13688.</title>
        <authorList>
            <person name="Xu Z."/>
            <person name="Masuda Y."/>
            <person name="Itoh H."/>
            <person name="Senoo K."/>
        </authorList>
    </citation>
    <scope>NUCLEOTIDE SEQUENCE [LARGE SCALE GENOMIC DNA]</scope>
    <source>
        <strain evidence="2 3">DSM 13688</strain>
    </source>
</reference>
<accession>A0ABS5U637</accession>
<proteinExistence type="predicted"/>
<dbReference type="RefSeq" id="WP_214296856.1">
    <property type="nucleotide sequence ID" value="NZ_JAHDYS010000004.1"/>
</dbReference>